<dbReference type="NCBIfam" id="TIGR01946">
    <property type="entry name" value="rnfD"/>
    <property type="match status" value="1"/>
</dbReference>
<dbReference type="Proteomes" id="UP000886829">
    <property type="component" value="Unassembled WGS sequence"/>
</dbReference>
<evidence type="ECO:0000256" key="7">
    <source>
        <dbReference type="ARBA" id="ARBA00022982"/>
    </source>
</evidence>
<reference evidence="11" key="1">
    <citation type="journal article" date="2021" name="PeerJ">
        <title>Extensive microbial diversity within the chicken gut microbiome revealed by metagenomics and culture.</title>
        <authorList>
            <person name="Gilroy R."/>
            <person name="Ravi A."/>
            <person name="Getino M."/>
            <person name="Pursley I."/>
            <person name="Horton D.L."/>
            <person name="Alikhan N.F."/>
            <person name="Baker D."/>
            <person name="Gharbi K."/>
            <person name="Hall N."/>
            <person name="Watson M."/>
            <person name="Adriaenssens E.M."/>
            <person name="Foster-Nyarko E."/>
            <person name="Jarju S."/>
            <person name="Secka A."/>
            <person name="Antonio M."/>
            <person name="Oren A."/>
            <person name="Chaudhuri R.R."/>
            <person name="La Ragione R."/>
            <person name="Hildebrand F."/>
            <person name="Pallen M.J."/>
        </authorList>
    </citation>
    <scope>NUCLEOTIDE SEQUENCE</scope>
    <source>
        <strain evidence="11">USASDec5-558</strain>
    </source>
</reference>
<evidence type="ECO:0000313" key="11">
    <source>
        <dbReference type="EMBL" id="HIX56043.1"/>
    </source>
</evidence>
<keyword evidence="10" id="KW-0997">Cell inner membrane</keyword>
<keyword evidence="1 10" id="KW-0813">Transport</keyword>
<feature type="transmembrane region" description="Helical" evidence="10">
    <location>
        <begin position="53"/>
        <end position="73"/>
    </location>
</feature>
<feature type="transmembrane region" description="Helical" evidence="10">
    <location>
        <begin position="340"/>
        <end position="359"/>
    </location>
</feature>
<keyword evidence="9 10" id="KW-0472">Membrane</keyword>
<reference evidence="11" key="2">
    <citation type="submission" date="2021-04" db="EMBL/GenBank/DDBJ databases">
        <authorList>
            <person name="Gilroy R."/>
        </authorList>
    </citation>
    <scope>NUCLEOTIDE SEQUENCE</scope>
    <source>
        <strain evidence="11">USASDec5-558</strain>
    </source>
</reference>
<dbReference type="EC" id="7.-.-.-" evidence="10"/>
<evidence type="ECO:0000256" key="2">
    <source>
        <dbReference type="ARBA" id="ARBA00022553"/>
    </source>
</evidence>
<dbReference type="GO" id="GO:0005886">
    <property type="term" value="C:plasma membrane"/>
    <property type="evidence" value="ECO:0007669"/>
    <property type="project" value="UniProtKB-SubCell"/>
</dbReference>
<dbReference type="GO" id="GO:0055085">
    <property type="term" value="P:transmembrane transport"/>
    <property type="evidence" value="ECO:0007669"/>
    <property type="project" value="InterPro"/>
</dbReference>
<feature type="transmembrane region" description="Helical" evidence="10">
    <location>
        <begin position="29"/>
        <end position="47"/>
    </location>
</feature>
<gene>
    <name evidence="10" type="primary">rnfD</name>
    <name evidence="11" type="ORF">H9850_01050</name>
</gene>
<evidence type="ECO:0000256" key="8">
    <source>
        <dbReference type="ARBA" id="ARBA00022989"/>
    </source>
</evidence>
<evidence type="ECO:0000256" key="1">
    <source>
        <dbReference type="ARBA" id="ARBA00022448"/>
    </source>
</evidence>
<dbReference type="InterPro" id="IPR004338">
    <property type="entry name" value="NqrB/RnfD"/>
</dbReference>
<evidence type="ECO:0000256" key="10">
    <source>
        <dbReference type="HAMAP-Rule" id="MF_00462"/>
    </source>
</evidence>
<comment type="function">
    <text evidence="10">Part of a membrane-bound complex that couples electron transfer with translocation of ions across the membrane.</text>
</comment>
<keyword evidence="6 10" id="KW-1278">Translocase</keyword>
<keyword evidence="5 10" id="KW-0812">Transmembrane</keyword>
<dbReference type="AlphaFoldDB" id="A0A9D1WBI8"/>
<name>A0A9D1WBI8_9GAMM</name>
<comment type="subcellular location">
    <subcellularLocation>
        <location evidence="10">Cell inner membrane</location>
        <topology evidence="10">Multi-pass membrane protein</topology>
    </subcellularLocation>
</comment>
<evidence type="ECO:0000313" key="12">
    <source>
        <dbReference type="Proteomes" id="UP000886829"/>
    </source>
</evidence>
<proteinExistence type="inferred from homology"/>
<feature type="transmembrane region" description="Helical" evidence="10">
    <location>
        <begin position="85"/>
        <end position="102"/>
    </location>
</feature>
<keyword evidence="4 10" id="KW-0288">FMN</keyword>
<feature type="transmembrane region" description="Helical" evidence="10">
    <location>
        <begin position="289"/>
        <end position="309"/>
    </location>
</feature>
<feature type="transmembrane region" description="Helical" evidence="10">
    <location>
        <begin position="371"/>
        <end position="390"/>
    </location>
</feature>
<dbReference type="PANTHER" id="PTHR30578">
    <property type="entry name" value="ELECTRON TRANSPORT COMPLEX PROTEIN RNFD"/>
    <property type="match status" value="1"/>
</dbReference>
<dbReference type="InterPro" id="IPR011303">
    <property type="entry name" value="RnfD_bac"/>
</dbReference>
<feature type="modified residue" description="FMN phosphoryl threonine" evidence="10">
    <location>
        <position position="232"/>
    </location>
</feature>
<accession>A0A9D1WBI8</accession>
<protein>
    <recommendedName>
        <fullName evidence="10">Ion-translocating oxidoreductase complex subunit D</fullName>
        <ecNumber evidence="10">7.-.-.-</ecNumber>
    </recommendedName>
    <alternativeName>
        <fullName evidence="10">Rnf electron transport complex subunit D</fullName>
    </alternativeName>
</protein>
<feature type="transmembrane region" description="Helical" evidence="10">
    <location>
        <begin position="137"/>
        <end position="155"/>
    </location>
</feature>
<keyword evidence="8 10" id="KW-1133">Transmembrane helix</keyword>
<evidence type="ECO:0000256" key="3">
    <source>
        <dbReference type="ARBA" id="ARBA00022630"/>
    </source>
</evidence>
<keyword evidence="7 10" id="KW-0249">Electron transport</keyword>
<keyword evidence="3 10" id="KW-0285">Flavoprotein</keyword>
<feature type="transmembrane region" description="Helical" evidence="10">
    <location>
        <begin position="316"/>
        <end position="334"/>
    </location>
</feature>
<evidence type="ECO:0000256" key="4">
    <source>
        <dbReference type="ARBA" id="ARBA00022643"/>
    </source>
</evidence>
<dbReference type="HAMAP" id="MF_00462">
    <property type="entry name" value="RsxD_RnfD"/>
    <property type="match status" value="1"/>
</dbReference>
<organism evidence="11 12">
    <name type="scientific">Candidatus Anaerobiospirillum pullistercoris</name>
    <dbReference type="NCBI Taxonomy" id="2838452"/>
    <lineage>
        <taxon>Bacteria</taxon>
        <taxon>Pseudomonadati</taxon>
        <taxon>Pseudomonadota</taxon>
        <taxon>Gammaproteobacteria</taxon>
        <taxon>Aeromonadales</taxon>
        <taxon>Succinivibrionaceae</taxon>
        <taxon>Anaerobiospirillum</taxon>
    </lineage>
</organism>
<dbReference type="Pfam" id="PF03116">
    <property type="entry name" value="NQR2_RnfD_RnfE"/>
    <property type="match status" value="1"/>
</dbReference>
<comment type="similarity">
    <text evidence="10">Belongs to the NqrB/RnfD family.</text>
</comment>
<evidence type="ECO:0000256" key="6">
    <source>
        <dbReference type="ARBA" id="ARBA00022967"/>
    </source>
</evidence>
<dbReference type="PANTHER" id="PTHR30578:SF0">
    <property type="entry name" value="ION-TRANSLOCATING OXIDOREDUCTASE COMPLEX SUBUNIT D"/>
    <property type="match status" value="1"/>
</dbReference>
<keyword evidence="10" id="KW-1003">Cell membrane</keyword>
<comment type="caution">
    <text evidence="11">The sequence shown here is derived from an EMBL/GenBank/DDBJ whole genome shotgun (WGS) entry which is preliminary data.</text>
</comment>
<evidence type="ECO:0000256" key="9">
    <source>
        <dbReference type="ARBA" id="ARBA00023136"/>
    </source>
</evidence>
<comment type="subunit">
    <text evidence="10">The complex is composed of six subunits: RnfA, RnfB, RnfC, RnfD, RnfE and RnfG.</text>
</comment>
<keyword evidence="2 10" id="KW-0597">Phosphoprotein</keyword>
<comment type="cofactor">
    <cofactor evidence="10">
        <name>FMN</name>
        <dbReference type="ChEBI" id="CHEBI:58210"/>
    </cofactor>
</comment>
<dbReference type="EMBL" id="DXEV01000022">
    <property type="protein sequence ID" value="HIX56043.1"/>
    <property type="molecule type" value="Genomic_DNA"/>
</dbReference>
<dbReference type="GO" id="GO:0022900">
    <property type="term" value="P:electron transport chain"/>
    <property type="evidence" value="ECO:0007669"/>
    <property type="project" value="UniProtKB-UniRule"/>
</dbReference>
<sequence>MQISVQSAKQNLGIEPAPHVHCAMSTRRIMLYVMLSLIPALAVITYFFGAATIVQFILAGVTALLCQVLAAILRGRSIKRACQDPSGLVTALLLAITLPPLLPWYFTVIATVFAMLIVRECFGGLGMNIFNPAMSGFIFLVISAPGIFYSTWITPTPNALSLATPSRVYEVIFKGEDPNILISEIKELNAQQEQDYTIKLQNQLQEQRAAAAAAATAAAATTTGNTTSSGETASDAAAPAEDLPLLEPVEPHVTADALTGATFLESIKTARKAGDVDMQPKVDFLSPSFMAYTYLGAAYLVGGLFLIFTHVIRFQVPLFFLLTIVGVGALWHNLEPSMSISAVEHLLLGGTMLGAFYIITDPVTTCGTFKGRILLSIIIALLIILIRVHGSYSDSVAFAVMLGNCLAPLMDVLTKRRPFGIGYRKGGLD</sequence>
<evidence type="ECO:0000256" key="5">
    <source>
        <dbReference type="ARBA" id="ARBA00022692"/>
    </source>
</evidence>